<comment type="similarity">
    <text evidence="1 7">Belongs to the peptidase S11 family.</text>
</comment>
<protein>
    <submittedName>
        <fullName evidence="10">Serine hydrolase</fullName>
    </submittedName>
</protein>
<dbReference type="GO" id="GO:0016787">
    <property type="term" value="F:hydrolase activity"/>
    <property type="evidence" value="ECO:0007669"/>
    <property type="project" value="UniProtKB-KW"/>
</dbReference>
<evidence type="ECO:0000256" key="3">
    <source>
        <dbReference type="ARBA" id="ARBA00022801"/>
    </source>
</evidence>
<feature type="domain" description="Peptidase S11 D-alanyl-D-alanine carboxypeptidase A N-terminal" evidence="9">
    <location>
        <begin position="13"/>
        <end position="237"/>
    </location>
</feature>
<organism evidence="10 11">
    <name type="scientific">Pseudogemmobacter lacusdianii</name>
    <dbReference type="NCBI Taxonomy" id="3069608"/>
    <lineage>
        <taxon>Bacteria</taxon>
        <taxon>Pseudomonadati</taxon>
        <taxon>Pseudomonadota</taxon>
        <taxon>Alphaproteobacteria</taxon>
        <taxon>Rhodobacterales</taxon>
        <taxon>Paracoccaceae</taxon>
        <taxon>Pseudogemmobacter</taxon>
    </lineage>
</organism>
<dbReference type="Pfam" id="PF00768">
    <property type="entry name" value="Peptidase_S11"/>
    <property type="match status" value="1"/>
</dbReference>
<evidence type="ECO:0000256" key="5">
    <source>
        <dbReference type="ARBA" id="ARBA00022984"/>
    </source>
</evidence>
<keyword evidence="6" id="KW-0961">Cell wall biogenesis/degradation</keyword>
<keyword evidence="4" id="KW-0133">Cell shape</keyword>
<feature type="chain" id="PRO_5046156858" evidence="8">
    <location>
        <begin position="17"/>
        <end position="669"/>
    </location>
</feature>
<name>A0ABU0VW16_9RHOB</name>
<dbReference type="Gene3D" id="3.40.710.10">
    <property type="entry name" value="DD-peptidase/beta-lactamase superfamily"/>
    <property type="match status" value="1"/>
</dbReference>
<dbReference type="PANTHER" id="PTHR21581:SF6">
    <property type="entry name" value="TRAFFICKING PROTEIN PARTICLE COMPLEX SUBUNIT 12"/>
    <property type="match status" value="1"/>
</dbReference>
<dbReference type="PRINTS" id="PR00725">
    <property type="entry name" value="DADACBPTASE1"/>
</dbReference>
<dbReference type="EMBL" id="JAVDBT010000005">
    <property type="protein sequence ID" value="MDQ2065946.1"/>
    <property type="molecule type" value="Genomic_DNA"/>
</dbReference>
<proteinExistence type="inferred from homology"/>
<feature type="signal peptide" evidence="8">
    <location>
        <begin position="1"/>
        <end position="16"/>
    </location>
</feature>
<dbReference type="InterPro" id="IPR012338">
    <property type="entry name" value="Beta-lactam/transpept-like"/>
</dbReference>
<keyword evidence="11" id="KW-1185">Reference proteome</keyword>
<evidence type="ECO:0000256" key="7">
    <source>
        <dbReference type="RuleBase" id="RU004016"/>
    </source>
</evidence>
<evidence type="ECO:0000256" key="8">
    <source>
        <dbReference type="SAM" id="SignalP"/>
    </source>
</evidence>
<evidence type="ECO:0000256" key="4">
    <source>
        <dbReference type="ARBA" id="ARBA00022960"/>
    </source>
</evidence>
<sequence>MVVALSAFVLSHPAQAAPYAAIVMDARSGKVLYERNADTRLHPASLTKMMTLYVVFQEIEAGRLSLDDRITVSKYAASQPPSRLGLKAGQKIAVRYLIRAAAVKSANDAAAALGDHISGNHEAFAKRMTKTARAIGMKNTTFKNAHGLTQEGHLSSARDMNLLGRHLFYDFPQYYNIFSRRSADAGIAKVNNTNTRFLDAYEGADGIKTGYTVAAGFNLTASAQRGKKRIIATVFGGTSTAQRNAKMRELMDIGFDAAPNNARERRPDAAPVPEEALIAQAPAEIDVPDAEGGAGKTIRVSGGVLSSPRPKIRPAAAAPVMVAEAAPEEIVPDAVALAIAASVEDALGEAMAEPPPAGTLDAQAFAMENGATEAAAVEEPALAVAASEAPPPPPASLEAQALALAALDANLAPVIEAPQIGESAAEGTLDAQAVALAAADPAGETAPELATDPTLAGLRPAARPESLAPDAPPAAEVQLAEAQLAEELPFELVTEPVAPPVAETVELAAADPAIEPRIETMIEAPAMETPRIEAVQTVAAVTSAPEVALAAEAAKPTRNAPIFESAPAEEVALAAAEVPEEELVVISKSTSGGRHFGVNIGKYNSRPQAERELLKLALVESATLNDGLRKISQSGNAYHANFMGLTSDQANLACRRMKARGVPCETIGG</sequence>
<accession>A0ABU0VW16</accession>
<comment type="caution">
    <text evidence="10">The sequence shown here is derived from an EMBL/GenBank/DDBJ whole genome shotgun (WGS) entry which is preliminary data.</text>
</comment>
<dbReference type="Proteomes" id="UP001239680">
    <property type="component" value="Unassembled WGS sequence"/>
</dbReference>
<evidence type="ECO:0000256" key="2">
    <source>
        <dbReference type="ARBA" id="ARBA00022729"/>
    </source>
</evidence>
<evidence type="ECO:0000313" key="10">
    <source>
        <dbReference type="EMBL" id="MDQ2065946.1"/>
    </source>
</evidence>
<evidence type="ECO:0000313" key="11">
    <source>
        <dbReference type="Proteomes" id="UP001239680"/>
    </source>
</evidence>
<dbReference type="SUPFAM" id="SSF56601">
    <property type="entry name" value="beta-lactamase/transpeptidase-like"/>
    <property type="match status" value="1"/>
</dbReference>
<dbReference type="PANTHER" id="PTHR21581">
    <property type="entry name" value="D-ALANYL-D-ALANINE CARBOXYPEPTIDASE"/>
    <property type="match status" value="1"/>
</dbReference>
<dbReference type="InterPro" id="IPR018044">
    <property type="entry name" value="Peptidase_S11"/>
</dbReference>
<keyword evidence="5" id="KW-0573">Peptidoglycan synthesis</keyword>
<dbReference type="InterPro" id="IPR001967">
    <property type="entry name" value="Peptidase_S11_N"/>
</dbReference>
<keyword evidence="3 10" id="KW-0378">Hydrolase</keyword>
<evidence type="ECO:0000256" key="1">
    <source>
        <dbReference type="ARBA" id="ARBA00007164"/>
    </source>
</evidence>
<keyword evidence="2 8" id="KW-0732">Signal</keyword>
<evidence type="ECO:0000259" key="9">
    <source>
        <dbReference type="Pfam" id="PF00768"/>
    </source>
</evidence>
<reference evidence="10 11" key="1">
    <citation type="submission" date="2023-08" db="EMBL/GenBank/DDBJ databases">
        <title>Characterization of two Paracoccaceae strains isolated from Phycosphere and proposal of Xinfangfangia lacusdiani sp. nov.</title>
        <authorList>
            <person name="Deng Y."/>
            <person name="Zhang Y.Q."/>
        </authorList>
    </citation>
    <scope>NUCLEOTIDE SEQUENCE [LARGE SCALE GENOMIC DNA]</scope>
    <source>
        <strain evidence="10 11">CPCC 101601</strain>
    </source>
</reference>
<evidence type="ECO:0000256" key="6">
    <source>
        <dbReference type="ARBA" id="ARBA00023316"/>
    </source>
</evidence>
<gene>
    <name evidence="10" type="ORF">Q9295_06155</name>
</gene>